<name>A0A9J7BUN1_9BACT</name>
<evidence type="ECO:0000313" key="1">
    <source>
        <dbReference type="EMBL" id="UWZ84630.1"/>
    </source>
</evidence>
<dbReference type="EMBL" id="CP093313">
    <property type="protein sequence ID" value="UWZ84630.1"/>
    <property type="molecule type" value="Genomic_DNA"/>
</dbReference>
<dbReference type="Proteomes" id="UP001059380">
    <property type="component" value="Chromosome"/>
</dbReference>
<dbReference type="KEGG" id="orp:MOP44_01545"/>
<gene>
    <name evidence="1" type="ORF">MOP44_01545</name>
</gene>
<keyword evidence="2" id="KW-1185">Reference proteome</keyword>
<organism evidence="1 2">
    <name type="scientific">Occallatibacter riparius</name>
    <dbReference type="NCBI Taxonomy" id="1002689"/>
    <lineage>
        <taxon>Bacteria</taxon>
        <taxon>Pseudomonadati</taxon>
        <taxon>Acidobacteriota</taxon>
        <taxon>Terriglobia</taxon>
        <taxon>Terriglobales</taxon>
        <taxon>Acidobacteriaceae</taxon>
        <taxon>Occallatibacter</taxon>
    </lineage>
</organism>
<sequence>MMRTKIPESAKRIPVRPVALGEVTGHHHSFMSNVAETDVADLVEMYEGPDGMTYVRVLGEPGDVSLVHQEHKAHIVPPGEYSVTIQQENTDWGARPVAD</sequence>
<dbReference type="AlphaFoldDB" id="A0A9J7BUN1"/>
<proteinExistence type="predicted"/>
<dbReference type="RefSeq" id="WP_260794136.1">
    <property type="nucleotide sequence ID" value="NZ_CP093313.1"/>
</dbReference>
<accession>A0A9J7BUN1</accession>
<protein>
    <submittedName>
        <fullName evidence="1">Uncharacterized protein</fullName>
    </submittedName>
</protein>
<reference evidence="1" key="1">
    <citation type="submission" date="2021-04" db="EMBL/GenBank/DDBJ databases">
        <title>Phylogenetic analysis of Acidobacteriaceae.</title>
        <authorList>
            <person name="Qiu L."/>
            <person name="Zhang Q."/>
        </authorList>
    </citation>
    <scope>NUCLEOTIDE SEQUENCE</scope>
    <source>
        <strain evidence="1">DSM 25168</strain>
    </source>
</reference>
<evidence type="ECO:0000313" key="2">
    <source>
        <dbReference type="Proteomes" id="UP001059380"/>
    </source>
</evidence>